<evidence type="ECO:0008006" key="4">
    <source>
        <dbReference type="Google" id="ProtNLM"/>
    </source>
</evidence>
<dbReference type="Proteomes" id="UP000054477">
    <property type="component" value="Unassembled WGS sequence"/>
</dbReference>
<dbReference type="AlphaFoldDB" id="A0A0C9WYS4"/>
<sequence>MGAPRFSCAVMPVFCHGGQSSFVGGWSGCSLSLVGVVVLCVLVVVCGRPEFCREGGWFVSFVGGRAHFVW</sequence>
<proteinExistence type="predicted"/>
<keyword evidence="3" id="KW-1185">Reference proteome</keyword>
<gene>
    <name evidence="2" type="ORF">K443DRAFT_623278</name>
</gene>
<keyword evidence="1" id="KW-0812">Transmembrane</keyword>
<reference evidence="2 3" key="1">
    <citation type="submission" date="2014-04" db="EMBL/GenBank/DDBJ databases">
        <authorList>
            <consortium name="DOE Joint Genome Institute"/>
            <person name="Kuo A."/>
            <person name="Kohler A."/>
            <person name="Nagy L.G."/>
            <person name="Floudas D."/>
            <person name="Copeland A."/>
            <person name="Barry K.W."/>
            <person name="Cichocki N."/>
            <person name="Veneault-Fourrey C."/>
            <person name="LaButti K."/>
            <person name="Lindquist E.A."/>
            <person name="Lipzen A."/>
            <person name="Lundell T."/>
            <person name="Morin E."/>
            <person name="Murat C."/>
            <person name="Sun H."/>
            <person name="Tunlid A."/>
            <person name="Henrissat B."/>
            <person name="Grigoriev I.V."/>
            <person name="Hibbett D.S."/>
            <person name="Martin F."/>
            <person name="Nordberg H.P."/>
            <person name="Cantor M.N."/>
            <person name="Hua S.X."/>
        </authorList>
    </citation>
    <scope>NUCLEOTIDE SEQUENCE [LARGE SCALE GENOMIC DNA]</scope>
    <source>
        <strain evidence="2 3">LaAM-08-1</strain>
    </source>
</reference>
<dbReference type="EMBL" id="KN839604">
    <property type="protein sequence ID" value="KIJ89572.1"/>
    <property type="molecule type" value="Genomic_DNA"/>
</dbReference>
<evidence type="ECO:0000313" key="3">
    <source>
        <dbReference type="Proteomes" id="UP000054477"/>
    </source>
</evidence>
<dbReference type="HOGENOM" id="CLU_2758129_0_0_1"/>
<keyword evidence="1" id="KW-0472">Membrane</keyword>
<dbReference type="PROSITE" id="PS51257">
    <property type="entry name" value="PROKAR_LIPOPROTEIN"/>
    <property type="match status" value="1"/>
</dbReference>
<evidence type="ECO:0000313" key="2">
    <source>
        <dbReference type="EMBL" id="KIJ89572.1"/>
    </source>
</evidence>
<keyword evidence="1" id="KW-1133">Transmembrane helix</keyword>
<name>A0A0C9WYS4_9AGAR</name>
<feature type="transmembrane region" description="Helical" evidence="1">
    <location>
        <begin position="23"/>
        <end position="45"/>
    </location>
</feature>
<protein>
    <recommendedName>
        <fullName evidence="4">Transmembrane protein</fullName>
    </recommendedName>
</protein>
<reference evidence="3" key="2">
    <citation type="submission" date="2015-01" db="EMBL/GenBank/DDBJ databases">
        <title>Evolutionary Origins and Diversification of the Mycorrhizal Mutualists.</title>
        <authorList>
            <consortium name="DOE Joint Genome Institute"/>
            <consortium name="Mycorrhizal Genomics Consortium"/>
            <person name="Kohler A."/>
            <person name="Kuo A."/>
            <person name="Nagy L.G."/>
            <person name="Floudas D."/>
            <person name="Copeland A."/>
            <person name="Barry K.W."/>
            <person name="Cichocki N."/>
            <person name="Veneault-Fourrey C."/>
            <person name="LaButti K."/>
            <person name="Lindquist E.A."/>
            <person name="Lipzen A."/>
            <person name="Lundell T."/>
            <person name="Morin E."/>
            <person name="Murat C."/>
            <person name="Riley R."/>
            <person name="Ohm R."/>
            <person name="Sun H."/>
            <person name="Tunlid A."/>
            <person name="Henrissat B."/>
            <person name="Grigoriev I.V."/>
            <person name="Hibbett D.S."/>
            <person name="Martin F."/>
        </authorList>
    </citation>
    <scope>NUCLEOTIDE SEQUENCE [LARGE SCALE GENOMIC DNA]</scope>
    <source>
        <strain evidence="3">LaAM-08-1</strain>
    </source>
</reference>
<accession>A0A0C9WYS4</accession>
<evidence type="ECO:0000256" key="1">
    <source>
        <dbReference type="SAM" id="Phobius"/>
    </source>
</evidence>
<organism evidence="2 3">
    <name type="scientific">Laccaria amethystina LaAM-08-1</name>
    <dbReference type="NCBI Taxonomy" id="1095629"/>
    <lineage>
        <taxon>Eukaryota</taxon>
        <taxon>Fungi</taxon>
        <taxon>Dikarya</taxon>
        <taxon>Basidiomycota</taxon>
        <taxon>Agaricomycotina</taxon>
        <taxon>Agaricomycetes</taxon>
        <taxon>Agaricomycetidae</taxon>
        <taxon>Agaricales</taxon>
        <taxon>Agaricineae</taxon>
        <taxon>Hydnangiaceae</taxon>
        <taxon>Laccaria</taxon>
    </lineage>
</organism>